<feature type="transmembrane region" description="Helical" evidence="1">
    <location>
        <begin position="258"/>
        <end position="282"/>
    </location>
</feature>
<dbReference type="EMBL" id="JBHTOG010000039">
    <property type="protein sequence ID" value="MFD1432572.1"/>
    <property type="molecule type" value="Genomic_DNA"/>
</dbReference>
<reference evidence="3" key="1">
    <citation type="journal article" date="2019" name="Int. J. Syst. Evol. Microbiol.">
        <title>The Global Catalogue of Microorganisms (GCM) 10K type strain sequencing project: providing services to taxonomists for standard genome sequencing and annotation.</title>
        <authorList>
            <consortium name="The Broad Institute Genomics Platform"/>
            <consortium name="The Broad Institute Genome Sequencing Center for Infectious Disease"/>
            <person name="Wu L."/>
            <person name="Ma J."/>
        </authorList>
    </citation>
    <scope>NUCLEOTIDE SEQUENCE [LARGE SCALE GENOMIC DNA]</scope>
    <source>
        <strain evidence="3">CCM 8947</strain>
    </source>
</reference>
<feature type="transmembrane region" description="Helical" evidence="1">
    <location>
        <begin position="168"/>
        <end position="189"/>
    </location>
</feature>
<dbReference type="Proteomes" id="UP001597192">
    <property type="component" value="Unassembled WGS sequence"/>
</dbReference>
<keyword evidence="1" id="KW-1133">Transmembrane helix</keyword>
<keyword evidence="1" id="KW-0812">Transmembrane</keyword>
<name>A0ABW4CQM3_9LACO</name>
<gene>
    <name evidence="2" type="ORF">ACFQ47_07740</name>
</gene>
<protein>
    <recommendedName>
        <fullName evidence="4">ABC transporter permease</fullName>
    </recommendedName>
</protein>
<keyword evidence="3" id="KW-1185">Reference proteome</keyword>
<keyword evidence="1" id="KW-0472">Membrane</keyword>
<feature type="transmembrane region" description="Helical" evidence="1">
    <location>
        <begin position="289"/>
        <end position="307"/>
    </location>
</feature>
<evidence type="ECO:0000256" key="1">
    <source>
        <dbReference type="SAM" id="Phobius"/>
    </source>
</evidence>
<proteinExistence type="predicted"/>
<feature type="transmembrane region" description="Helical" evidence="1">
    <location>
        <begin position="335"/>
        <end position="356"/>
    </location>
</feature>
<sequence>MRHQLSFEISRLIHSKTTRVLALLLVVLPSLFWFWARYQNVDNARTAASHAEVSINANLSRYNDQTMKLPENKAMYNNLIAQWNAATGIPTGIQFGAADILTESTLELAKLQQKAYSLNRSGTEDLVLPSKIQLADTLLVTRTVLKQHKHLQTSVQDASSLLKTAMKYGGSILFFLILLFAMTLGMDRWRHPSLLRDLPVPPLNRLLGKLLGMLLVVLVPLAAGLGLATLWIGLVYGFGDLTYPLTFNVGHLTTLPLIGYLTLFLLAAAVLTIFTALLAMLLNRLTKSVYLTLFIGAVIGAIGQFWSPGKLGAWLPFSALDLTKLLAQPTATAGVPWWGSLLILLGWSLVMALIVGREDSDQ</sequence>
<feature type="transmembrane region" description="Helical" evidence="1">
    <location>
        <begin position="20"/>
        <end position="36"/>
    </location>
</feature>
<comment type="caution">
    <text evidence="2">The sequence shown here is derived from an EMBL/GenBank/DDBJ whole genome shotgun (WGS) entry which is preliminary data.</text>
</comment>
<feature type="transmembrane region" description="Helical" evidence="1">
    <location>
        <begin position="210"/>
        <end position="238"/>
    </location>
</feature>
<evidence type="ECO:0000313" key="2">
    <source>
        <dbReference type="EMBL" id="MFD1432572.1"/>
    </source>
</evidence>
<accession>A0ABW4CQM3</accession>
<organism evidence="2 3">
    <name type="scientific">Lacticaseibacillus yichunensis</name>
    <dbReference type="NCBI Taxonomy" id="2486015"/>
    <lineage>
        <taxon>Bacteria</taxon>
        <taxon>Bacillati</taxon>
        <taxon>Bacillota</taxon>
        <taxon>Bacilli</taxon>
        <taxon>Lactobacillales</taxon>
        <taxon>Lactobacillaceae</taxon>
        <taxon>Lacticaseibacillus</taxon>
    </lineage>
</organism>
<evidence type="ECO:0008006" key="4">
    <source>
        <dbReference type="Google" id="ProtNLM"/>
    </source>
</evidence>
<evidence type="ECO:0000313" key="3">
    <source>
        <dbReference type="Proteomes" id="UP001597192"/>
    </source>
</evidence>
<dbReference type="RefSeq" id="WP_125696219.1">
    <property type="nucleotide sequence ID" value="NZ_JBHTOG010000039.1"/>
</dbReference>